<dbReference type="GO" id="GO:0016757">
    <property type="term" value="F:glycosyltransferase activity"/>
    <property type="evidence" value="ECO:0007669"/>
    <property type="project" value="UniProtKB-KW"/>
</dbReference>
<feature type="domain" description="L,D-TPase catalytic" evidence="11">
    <location>
        <begin position="129"/>
        <end position="253"/>
    </location>
</feature>
<evidence type="ECO:0000256" key="8">
    <source>
        <dbReference type="ARBA" id="ARBA00023316"/>
    </source>
</evidence>
<protein>
    <submittedName>
        <fullName evidence="12">Putative peptidoglycan binding domain-containing protein</fullName>
    </submittedName>
</protein>
<accession>A0A1H7Y1I3</accession>
<proteinExistence type="inferred from homology"/>
<dbReference type="Pfam" id="PF01471">
    <property type="entry name" value="PG_binding_1"/>
    <property type="match status" value="1"/>
</dbReference>
<dbReference type="InterPro" id="IPR036365">
    <property type="entry name" value="PGBD-like_sf"/>
</dbReference>
<dbReference type="Pfam" id="PF03734">
    <property type="entry name" value="YkuD"/>
    <property type="match status" value="1"/>
</dbReference>
<feature type="region of interest" description="Disordered" evidence="10">
    <location>
        <begin position="258"/>
        <end position="277"/>
    </location>
</feature>
<dbReference type="InterPro" id="IPR005490">
    <property type="entry name" value="LD_TPept_cat_dom"/>
</dbReference>
<comment type="pathway">
    <text evidence="1 9">Cell wall biogenesis; peptidoglycan biosynthesis.</text>
</comment>
<evidence type="ECO:0000256" key="6">
    <source>
        <dbReference type="ARBA" id="ARBA00022960"/>
    </source>
</evidence>
<dbReference type="OrthoDB" id="9787225at2"/>
<dbReference type="SUPFAM" id="SSF141523">
    <property type="entry name" value="L,D-transpeptidase catalytic domain-like"/>
    <property type="match status" value="1"/>
</dbReference>
<dbReference type="Gene3D" id="1.10.101.10">
    <property type="entry name" value="PGBD-like superfamily/PGBD"/>
    <property type="match status" value="1"/>
</dbReference>
<feature type="active site" description="Nucleophile" evidence="9">
    <location>
        <position position="229"/>
    </location>
</feature>
<evidence type="ECO:0000256" key="9">
    <source>
        <dbReference type="PROSITE-ProRule" id="PRU01373"/>
    </source>
</evidence>
<dbReference type="GO" id="GO:0008360">
    <property type="term" value="P:regulation of cell shape"/>
    <property type="evidence" value="ECO:0007669"/>
    <property type="project" value="UniProtKB-UniRule"/>
</dbReference>
<reference evidence="13" key="1">
    <citation type="submission" date="2016-10" db="EMBL/GenBank/DDBJ databases">
        <authorList>
            <person name="Varghese N."/>
            <person name="Submissions S."/>
        </authorList>
    </citation>
    <scope>NUCLEOTIDE SEQUENCE [LARGE SCALE GENOMIC DNA]</scope>
    <source>
        <strain evidence="13">DSM 17044</strain>
    </source>
</reference>
<evidence type="ECO:0000313" key="13">
    <source>
        <dbReference type="Proteomes" id="UP000182719"/>
    </source>
</evidence>
<dbReference type="InterPro" id="IPR002477">
    <property type="entry name" value="Peptidoglycan-bd-like"/>
</dbReference>
<keyword evidence="6 9" id="KW-0133">Cell shape</keyword>
<evidence type="ECO:0000256" key="4">
    <source>
        <dbReference type="ARBA" id="ARBA00022679"/>
    </source>
</evidence>
<dbReference type="InterPro" id="IPR050979">
    <property type="entry name" value="LD-transpeptidase"/>
</dbReference>
<evidence type="ECO:0000256" key="1">
    <source>
        <dbReference type="ARBA" id="ARBA00004752"/>
    </source>
</evidence>
<evidence type="ECO:0000313" key="12">
    <source>
        <dbReference type="EMBL" id="SEM39960.1"/>
    </source>
</evidence>
<dbReference type="PANTHER" id="PTHR30582:SF24">
    <property type="entry name" value="L,D-TRANSPEPTIDASE ERFK_SRFK-RELATED"/>
    <property type="match status" value="1"/>
</dbReference>
<dbReference type="Gene3D" id="2.40.440.10">
    <property type="entry name" value="L,D-transpeptidase catalytic domain-like"/>
    <property type="match status" value="1"/>
</dbReference>
<dbReference type="UniPathway" id="UPA00219"/>
<evidence type="ECO:0000256" key="3">
    <source>
        <dbReference type="ARBA" id="ARBA00022676"/>
    </source>
</evidence>
<dbReference type="SUPFAM" id="SSF47090">
    <property type="entry name" value="PGBD-like"/>
    <property type="match status" value="1"/>
</dbReference>
<dbReference type="PROSITE" id="PS52029">
    <property type="entry name" value="LD_TPASE"/>
    <property type="match status" value="1"/>
</dbReference>
<evidence type="ECO:0000256" key="2">
    <source>
        <dbReference type="ARBA" id="ARBA00005992"/>
    </source>
</evidence>
<dbReference type="EMBL" id="FOAP01000016">
    <property type="protein sequence ID" value="SEM39960.1"/>
    <property type="molecule type" value="Genomic_DNA"/>
</dbReference>
<keyword evidence="4" id="KW-0808">Transferase</keyword>
<dbReference type="GO" id="GO:0005576">
    <property type="term" value="C:extracellular region"/>
    <property type="evidence" value="ECO:0007669"/>
    <property type="project" value="TreeGrafter"/>
</dbReference>
<sequence length="277" mass="28618">MSPDPSAPAPAALALRNKRFVGQTALVDVLSGKGSMGPGARGTAVRVLQEALLAMGFSLPGGADGAFGKQSAKAVRNFQVHAQSAYPHVKATGVVDAATLQALDALAPAPQQTGQTQNLPVPRYDGIPVRVVVVKHEHRTFLFDAQGQLQGIFGNAVGAGASPTDKGLKRVSGKLGRAEAYALGQKLWGGPVYGPRLIDLSWMDGSRSGEELHGTNAPDKLGEDVSHGCIRHGNTDIVTLYDALQLKDAVAVVDTVKDPRLGTPGAPPPGNTSSSVA</sequence>
<dbReference type="RefSeq" id="WP_075009231.1">
    <property type="nucleotide sequence ID" value="NZ_FOAP01000016.1"/>
</dbReference>
<keyword evidence="8 9" id="KW-0961">Cell wall biogenesis/degradation</keyword>
<dbReference type="InterPro" id="IPR036366">
    <property type="entry name" value="PGBDSf"/>
</dbReference>
<name>A0A1H7Y1I3_STIAU</name>
<keyword evidence="3" id="KW-0328">Glycosyltransferase</keyword>
<dbReference type="GO" id="GO:0018104">
    <property type="term" value="P:peptidoglycan-protein cross-linking"/>
    <property type="evidence" value="ECO:0007669"/>
    <property type="project" value="TreeGrafter"/>
</dbReference>
<evidence type="ECO:0000259" key="11">
    <source>
        <dbReference type="PROSITE" id="PS52029"/>
    </source>
</evidence>
<comment type="similarity">
    <text evidence="2">Belongs to the YkuD family.</text>
</comment>
<dbReference type="InterPro" id="IPR038063">
    <property type="entry name" value="Transpep_catalytic_dom"/>
</dbReference>
<dbReference type="AlphaFoldDB" id="A0A1H7Y1I3"/>
<dbReference type="GO" id="GO:0071972">
    <property type="term" value="F:peptidoglycan L,D-transpeptidase activity"/>
    <property type="evidence" value="ECO:0007669"/>
    <property type="project" value="TreeGrafter"/>
</dbReference>
<dbReference type="PANTHER" id="PTHR30582">
    <property type="entry name" value="L,D-TRANSPEPTIDASE"/>
    <property type="match status" value="1"/>
</dbReference>
<dbReference type="GO" id="GO:0071555">
    <property type="term" value="P:cell wall organization"/>
    <property type="evidence" value="ECO:0007669"/>
    <property type="project" value="UniProtKB-UniRule"/>
</dbReference>
<evidence type="ECO:0000256" key="10">
    <source>
        <dbReference type="SAM" id="MobiDB-lite"/>
    </source>
</evidence>
<dbReference type="Proteomes" id="UP000182719">
    <property type="component" value="Unassembled WGS sequence"/>
</dbReference>
<organism evidence="12 13">
    <name type="scientific">Stigmatella aurantiaca</name>
    <dbReference type="NCBI Taxonomy" id="41"/>
    <lineage>
        <taxon>Bacteria</taxon>
        <taxon>Pseudomonadati</taxon>
        <taxon>Myxococcota</taxon>
        <taxon>Myxococcia</taxon>
        <taxon>Myxococcales</taxon>
        <taxon>Cystobacterineae</taxon>
        <taxon>Archangiaceae</taxon>
        <taxon>Stigmatella</taxon>
    </lineage>
</organism>
<keyword evidence="13" id="KW-1185">Reference proteome</keyword>
<dbReference type="CDD" id="cd16913">
    <property type="entry name" value="YkuD_like"/>
    <property type="match status" value="1"/>
</dbReference>
<keyword evidence="7 9" id="KW-0573">Peptidoglycan synthesis</keyword>
<evidence type="ECO:0000256" key="5">
    <source>
        <dbReference type="ARBA" id="ARBA00022801"/>
    </source>
</evidence>
<feature type="active site" description="Proton donor/acceptor" evidence="9">
    <location>
        <position position="213"/>
    </location>
</feature>
<evidence type="ECO:0000256" key="7">
    <source>
        <dbReference type="ARBA" id="ARBA00022984"/>
    </source>
</evidence>
<keyword evidence="5" id="KW-0378">Hydrolase</keyword>
<gene>
    <name evidence="12" type="ORF">SAMN05444354_11644</name>
</gene>